<dbReference type="GO" id="GO:0046279">
    <property type="term" value="P:3,4-dihydroxybenzoate biosynthetic process"/>
    <property type="evidence" value="ECO:0007669"/>
    <property type="project" value="UniProtKB-UniRule"/>
</dbReference>
<dbReference type="GO" id="GO:0016853">
    <property type="term" value="F:isomerase activity"/>
    <property type="evidence" value="ECO:0007669"/>
    <property type="project" value="UniProtKB-KW"/>
</dbReference>
<keyword evidence="1" id="KW-0479">Metal-binding</keyword>
<keyword evidence="4" id="KW-0413">Isomerase</keyword>
<keyword evidence="4" id="KW-0670">Pyruvate</keyword>
<comment type="caution">
    <text evidence="4">The sequence shown here is derived from an EMBL/GenBank/DDBJ whole genome shotgun (WGS) entry which is preliminary data.</text>
</comment>
<dbReference type="Gene3D" id="3.20.20.150">
    <property type="entry name" value="Divalent-metal-dependent TIM barrel enzymes"/>
    <property type="match status" value="2"/>
</dbReference>
<dbReference type="EC" id="4.2.1.118" evidence="1"/>
<keyword evidence="1" id="KW-0456">Lyase</keyword>
<evidence type="ECO:0000259" key="3">
    <source>
        <dbReference type="PROSITE" id="PS51819"/>
    </source>
</evidence>
<evidence type="ECO:0000256" key="1">
    <source>
        <dbReference type="HAMAP-Rule" id="MF_02238"/>
    </source>
</evidence>
<dbReference type="RefSeq" id="WP_184185455.1">
    <property type="nucleotide sequence ID" value="NZ_BMNF01000004.1"/>
</dbReference>
<feature type="binding site" evidence="1">
    <location>
        <position position="184"/>
    </location>
    <ligand>
        <name>a divalent metal cation</name>
        <dbReference type="ChEBI" id="CHEBI:60240"/>
        <note>catalytic</note>
    </ligand>
</feature>
<dbReference type="PROSITE" id="PS51819">
    <property type="entry name" value="VOC"/>
    <property type="match status" value="1"/>
</dbReference>
<evidence type="ECO:0000256" key="2">
    <source>
        <dbReference type="SAM" id="MobiDB-lite"/>
    </source>
</evidence>
<feature type="binding site" evidence="1">
    <location>
        <position position="258"/>
    </location>
    <ligand>
        <name>a divalent metal cation</name>
        <dbReference type="ChEBI" id="CHEBI:60240"/>
        <note>catalytic</note>
    </ligand>
</feature>
<gene>
    <name evidence="4" type="ORF">HNR20_005380</name>
</gene>
<dbReference type="Proteomes" id="UP000586947">
    <property type="component" value="Unassembled WGS sequence"/>
</dbReference>
<dbReference type="InterPro" id="IPR004360">
    <property type="entry name" value="Glyas_Fos-R_dOase_dom"/>
</dbReference>
<dbReference type="InterPro" id="IPR029068">
    <property type="entry name" value="Glyas_Bleomycin-R_OHBP_Dase"/>
</dbReference>
<feature type="binding site" evidence="1">
    <location>
        <position position="605"/>
    </location>
    <ligand>
        <name>Mg(2+)</name>
        <dbReference type="ChEBI" id="CHEBI:18420"/>
    </ligand>
</feature>
<dbReference type="Pfam" id="PF01261">
    <property type="entry name" value="AP_endonuc_2"/>
    <property type="match status" value="2"/>
</dbReference>
<feature type="binding site" evidence="1">
    <location>
        <position position="153"/>
    </location>
    <ligand>
        <name>a divalent metal cation</name>
        <dbReference type="ChEBI" id="CHEBI:60240"/>
        <note>catalytic</note>
    </ligand>
</feature>
<dbReference type="InterPro" id="IPR013022">
    <property type="entry name" value="Xyl_isomerase-like_TIM-brl"/>
</dbReference>
<dbReference type="InterPro" id="IPR036237">
    <property type="entry name" value="Xyl_isomerase-like_sf"/>
</dbReference>
<dbReference type="SUPFAM" id="SSF51658">
    <property type="entry name" value="Xylose isomerase-like"/>
    <property type="match status" value="2"/>
</dbReference>
<accession>A0A840VVW6</accession>
<dbReference type="PANTHER" id="PTHR12110">
    <property type="entry name" value="HYDROXYPYRUVATE ISOMERASE"/>
    <property type="match status" value="1"/>
</dbReference>
<feature type="region of interest" description="Disordered" evidence="2">
    <location>
        <begin position="912"/>
        <end position="932"/>
    </location>
</feature>
<organism evidence="4 5">
    <name type="scientific">Micromonospora parathelypteridis</name>
    <dbReference type="NCBI Taxonomy" id="1839617"/>
    <lineage>
        <taxon>Bacteria</taxon>
        <taxon>Bacillati</taxon>
        <taxon>Actinomycetota</taxon>
        <taxon>Actinomycetes</taxon>
        <taxon>Micromonosporales</taxon>
        <taxon>Micromonosporaceae</taxon>
        <taxon>Micromonospora</taxon>
    </lineage>
</organism>
<dbReference type="Gene3D" id="3.10.180.10">
    <property type="entry name" value="2,3-Dihydroxybiphenyl 1,2-Dioxygenase, domain 1"/>
    <property type="match status" value="2"/>
</dbReference>
<comment type="pathway">
    <text evidence="1">Aromatic compound metabolism; 3,4-dihydroxybenzoate biosynthesis.</text>
</comment>
<protein>
    <recommendedName>
        <fullName evidence="1">3-dehydroshikimate dehydratase</fullName>
        <shortName evidence="1">DSD</shortName>
        <ecNumber evidence="1">4.2.1.118</ecNumber>
    </recommendedName>
</protein>
<dbReference type="GO" id="GO:0046565">
    <property type="term" value="F:3-dehydroshikimate dehydratase activity"/>
    <property type="evidence" value="ECO:0007669"/>
    <property type="project" value="UniProtKB-UniRule"/>
</dbReference>
<proteinExistence type="inferred from homology"/>
<keyword evidence="5" id="KW-1185">Reference proteome</keyword>
<dbReference type="UniPathway" id="UPA00088"/>
<dbReference type="SUPFAM" id="SSF54593">
    <property type="entry name" value="Glyoxalase/Bleomycin resistance protein/Dihydroxybiphenyl dioxygenase"/>
    <property type="match status" value="1"/>
</dbReference>
<dbReference type="InterPro" id="IPR037523">
    <property type="entry name" value="VOC_core"/>
</dbReference>
<feature type="domain" description="VOC" evidence="3">
    <location>
        <begin position="452"/>
        <end position="596"/>
    </location>
</feature>
<reference evidence="4 5" key="1">
    <citation type="submission" date="2020-08" db="EMBL/GenBank/DDBJ databases">
        <title>Sequencing the genomes of 1000 actinobacteria strains.</title>
        <authorList>
            <person name="Klenk H.-P."/>
        </authorList>
    </citation>
    <scope>NUCLEOTIDE SEQUENCE [LARGE SCALE GENOMIC DNA]</scope>
    <source>
        <strain evidence="4 5">DSM 103125</strain>
    </source>
</reference>
<dbReference type="HAMAP" id="MF_02238">
    <property type="entry name" value="DSD"/>
    <property type="match status" value="1"/>
</dbReference>
<dbReference type="InterPro" id="IPR043700">
    <property type="entry name" value="DSD"/>
</dbReference>
<comment type="cofactor">
    <cofactor evidence="1">
        <name>a divalent metal cation</name>
        <dbReference type="ChEBI" id="CHEBI:60240"/>
    </cofactor>
</comment>
<evidence type="ECO:0000313" key="5">
    <source>
        <dbReference type="Proteomes" id="UP000586947"/>
    </source>
</evidence>
<keyword evidence="4" id="KW-0223">Dioxygenase</keyword>
<feature type="binding site" evidence="1">
    <location>
        <position position="455"/>
    </location>
    <ligand>
        <name>Mg(2+)</name>
        <dbReference type="ChEBI" id="CHEBI:18420"/>
    </ligand>
</feature>
<dbReference type="GO" id="GO:0046872">
    <property type="term" value="F:metal ion binding"/>
    <property type="evidence" value="ECO:0007669"/>
    <property type="project" value="UniProtKB-UniRule"/>
</dbReference>
<comment type="function">
    <text evidence="1">Catalyzes the conversion of 3-dehydroshikimate to protocatechuate (3,4-dihydroxybenzoate), a common intermediate of quinate and shikimate degradation pathways.</text>
</comment>
<comment type="similarity">
    <text evidence="1">Belongs to the bacterial two-domain DSD family.</text>
</comment>
<dbReference type="Pfam" id="PF00903">
    <property type="entry name" value="Glyoxalase"/>
    <property type="match status" value="1"/>
</dbReference>
<dbReference type="InterPro" id="IPR050312">
    <property type="entry name" value="IolE/XylAMocC-like"/>
</dbReference>
<evidence type="ECO:0000313" key="4">
    <source>
        <dbReference type="EMBL" id="MBB5480875.1"/>
    </source>
</evidence>
<dbReference type="AlphaFoldDB" id="A0A840VVW6"/>
<dbReference type="EMBL" id="JACHDP010000001">
    <property type="protein sequence ID" value="MBB5480875.1"/>
    <property type="molecule type" value="Genomic_DNA"/>
</dbReference>
<feature type="binding site" evidence="1">
    <location>
        <position position="528"/>
    </location>
    <ligand>
        <name>Mg(2+)</name>
        <dbReference type="ChEBI" id="CHEBI:18420"/>
    </ligand>
</feature>
<name>A0A840VVW6_9ACTN</name>
<keyword evidence="4" id="KW-0560">Oxidoreductase</keyword>
<dbReference type="GO" id="GO:0051213">
    <property type="term" value="F:dioxygenase activity"/>
    <property type="evidence" value="ECO:0007669"/>
    <property type="project" value="UniProtKB-KW"/>
</dbReference>
<comment type="catalytic activity">
    <reaction evidence="1">
        <text>3-dehydroshikimate = 3,4-dihydroxybenzoate + H2O</text>
        <dbReference type="Rhea" id="RHEA:24848"/>
        <dbReference type="ChEBI" id="CHEBI:15377"/>
        <dbReference type="ChEBI" id="CHEBI:16630"/>
        <dbReference type="ChEBI" id="CHEBI:36241"/>
        <dbReference type="EC" id="4.2.1.118"/>
    </reaction>
</comment>
<sequence>MRTAHRDSPHDQVEETPARPGAVIATGCLSGTLEDKLAAAAAARFQGVEIFESDLIASPWSPHRVRQECARRGLSIDVYQPFRDFEAVPPEVFRANLRRAERTFDVVEQLGAKTMLVASSTSTDAVDDDDLAAEQLNLLAGRAEQRGLRIAYEALAWGRFVNTYAHSWRIVRRAGHPALGLCLDSFHVLSRGDDPAGIRVIPGAKVFHVQLADAPRLTMDVVEWSRHHRLFPGLGSFDLPGFLGHVLTTGYDGPLSLEVFNDVYRQADPRHAAIDGMRALVALREAVSISGPPAARERLRMTGLPPAPQLGGHVFTELAVDDRSGPVVARTLTALGFAHTGQHRSKPVQLWEQGRARILLNFAAHRAVPPVTAAVCALGLESADPAGSAQRAERLLAPVLPRLRRPEEADLTSVAAPDGTAVFLVQSADRGSWLEDFSPTGAAPRSDGLLTGIDHVSLTESVDDFDEAAIFYRTVLGLHAGEATEIAAPFGLIRTRTASDLRQRVRITLNTAPLRRGDWSPAVPSPQHIAFGSDNVVASARAMRALGAPILRIPDNYYVDLDARLDPPPELLSAMRDLSILYDRDERGEYLHFYTEILGSRIFFEVVQRIEGYLGCGAASSVPVRMAAHRERRLMTLRDVPAARNDERHDYSLAHLTALSLSPPDLVDAAADAGYRYVGLRLTRVTPQEPHYPLATDPALMRTTKVRLAATGIEVLDIELARISPDDDPRAFLRFLEAGAELGARHVIAQLPDPDRARKIDRYAQLCELARPLGLTVDLEFPSWTETPDLREAVRVLRGADQPNVGMLIDLLHFARSGSSVDDLRQLPVDWFHFVHVCDAPPGVPTTNEGLIHTARFERLFPGEGGIDVHGILDALPPGLPYALEIPRATLVAQVGAREHARLAITAARDHLDRSGATPVRRPSAVSPSAGH</sequence>
<dbReference type="PANTHER" id="PTHR12110:SF21">
    <property type="entry name" value="XYLOSE ISOMERASE-LIKE TIM BARREL DOMAIN-CONTAINING PROTEIN"/>
    <property type="match status" value="1"/>
</dbReference>
<feature type="binding site" evidence="1">
    <location>
        <position position="210"/>
    </location>
    <ligand>
        <name>a divalent metal cation</name>
        <dbReference type="ChEBI" id="CHEBI:60240"/>
        <note>catalytic</note>
    </ligand>
</feature>